<evidence type="ECO:0000259" key="12">
    <source>
        <dbReference type="Pfam" id="PF01467"/>
    </source>
</evidence>
<evidence type="ECO:0000313" key="14">
    <source>
        <dbReference type="Proteomes" id="UP001430290"/>
    </source>
</evidence>
<dbReference type="Gene3D" id="3.40.50.620">
    <property type="entry name" value="HUPs"/>
    <property type="match status" value="1"/>
</dbReference>
<keyword evidence="14" id="KW-1185">Reference proteome</keyword>
<comment type="catalytic activity">
    <reaction evidence="10 11">
        <text>nicotinate beta-D-ribonucleotide + ATP + H(+) = deamido-NAD(+) + diphosphate</text>
        <dbReference type="Rhea" id="RHEA:22860"/>
        <dbReference type="ChEBI" id="CHEBI:15378"/>
        <dbReference type="ChEBI" id="CHEBI:30616"/>
        <dbReference type="ChEBI" id="CHEBI:33019"/>
        <dbReference type="ChEBI" id="CHEBI:57502"/>
        <dbReference type="ChEBI" id="CHEBI:58437"/>
        <dbReference type="EC" id="2.7.7.18"/>
    </reaction>
</comment>
<evidence type="ECO:0000256" key="9">
    <source>
        <dbReference type="ARBA" id="ARBA00023027"/>
    </source>
</evidence>
<evidence type="ECO:0000256" key="1">
    <source>
        <dbReference type="ARBA" id="ARBA00002324"/>
    </source>
</evidence>
<keyword evidence="9 11" id="KW-0520">NAD</keyword>
<keyword evidence="8 11" id="KW-0067">ATP-binding</keyword>
<comment type="pathway">
    <text evidence="2 11">Cofactor biosynthesis; NAD(+) biosynthesis; deamido-NAD(+) from nicotinate D-ribonucleotide: step 1/1.</text>
</comment>
<dbReference type="NCBIfam" id="NF000839">
    <property type="entry name" value="PRK00071.1-1"/>
    <property type="match status" value="1"/>
</dbReference>
<proteinExistence type="inferred from homology"/>
<dbReference type="RefSeq" id="WP_223626907.1">
    <property type="nucleotide sequence ID" value="NZ_JAIQDJ010000001.1"/>
</dbReference>
<reference evidence="13" key="1">
    <citation type="submission" date="2021-09" db="EMBL/GenBank/DDBJ databases">
        <authorList>
            <person name="Wu T."/>
            <person name="Guo S.Z."/>
        </authorList>
    </citation>
    <scope>NUCLEOTIDE SEQUENCE</scope>
    <source>
        <strain evidence="13">RSS-23</strain>
    </source>
</reference>
<accession>A0ABS7TC57</accession>
<dbReference type="NCBIfam" id="TIGR00125">
    <property type="entry name" value="cyt_tran_rel"/>
    <property type="match status" value="1"/>
</dbReference>
<evidence type="ECO:0000256" key="2">
    <source>
        <dbReference type="ARBA" id="ARBA00005019"/>
    </source>
</evidence>
<protein>
    <recommendedName>
        <fullName evidence="11">Probable nicotinate-nucleotide adenylyltransferase</fullName>
        <ecNumber evidence="11">2.7.7.18</ecNumber>
    </recommendedName>
    <alternativeName>
        <fullName evidence="11">Deamido-NAD(+) diphosphorylase</fullName>
    </alternativeName>
    <alternativeName>
        <fullName evidence="11">Deamido-NAD(+) pyrophosphorylase</fullName>
    </alternativeName>
    <alternativeName>
        <fullName evidence="11">Nicotinate mononucleotide adenylyltransferase</fullName>
        <shortName evidence="11">NaMN adenylyltransferase</shortName>
    </alternativeName>
</protein>
<sequence>MSRLRICYGGSFDPVHNGHLAVATAARDVFAAEVLMLPAGDPPHKGITHADAEQRAAMLALALANVTDIALDRRELHRAGPSYTVDTLRELRDEWGPRTPIAWLIGADSLLQLHTWHRWRELFDFAHILCVQRPGSQLDAKRLRTAAPEVLAQINGRWLPPAALVEAATGGFALLPLPQLRPESSSELRRRIASGHEWQSWVPPPVAAYIVRQGLYGGDAAILPPSLSSDRP</sequence>
<evidence type="ECO:0000256" key="10">
    <source>
        <dbReference type="ARBA" id="ARBA00048721"/>
    </source>
</evidence>
<keyword evidence="7 11" id="KW-0547">Nucleotide-binding</keyword>
<comment type="caution">
    <text evidence="13">The sequence shown here is derived from an EMBL/GenBank/DDBJ whole genome shotgun (WGS) entry which is preliminary data.</text>
</comment>
<evidence type="ECO:0000313" key="13">
    <source>
        <dbReference type="EMBL" id="MBZ4185440.1"/>
    </source>
</evidence>
<dbReference type="PANTHER" id="PTHR39321:SF3">
    <property type="entry name" value="PHOSPHOPANTETHEINE ADENYLYLTRANSFERASE"/>
    <property type="match status" value="1"/>
</dbReference>
<dbReference type="Proteomes" id="UP001430290">
    <property type="component" value="Unassembled WGS sequence"/>
</dbReference>
<dbReference type="InterPro" id="IPR014729">
    <property type="entry name" value="Rossmann-like_a/b/a_fold"/>
</dbReference>
<name>A0ABS7TC57_9GAMM</name>
<comment type="similarity">
    <text evidence="3 11">Belongs to the NadD family.</text>
</comment>
<dbReference type="Pfam" id="PF01467">
    <property type="entry name" value="CTP_transf_like"/>
    <property type="match status" value="1"/>
</dbReference>
<evidence type="ECO:0000256" key="6">
    <source>
        <dbReference type="ARBA" id="ARBA00022695"/>
    </source>
</evidence>
<keyword evidence="6 11" id="KW-0548">Nucleotidyltransferase</keyword>
<evidence type="ECO:0000256" key="11">
    <source>
        <dbReference type="HAMAP-Rule" id="MF_00244"/>
    </source>
</evidence>
<dbReference type="GO" id="GO:0004515">
    <property type="term" value="F:nicotinate-nucleotide adenylyltransferase activity"/>
    <property type="evidence" value="ECO:0007669"/>
    <property type="project" value="UniProtKB-EC"/>
</dbReference>
<evidence type="ECO:0000256" key="5">
    <source>
        <dbReference type="ARBA" id="ARBA00022679"/>
    </source>
</evidence>
<comment type="function">
    <text evidence="1 11">Catalyzes the reversible adenylation of nicotinate mononucleotide (NaMN) to nicotinic acid adenine dinucleotide (NaAD).</text>
</comment>
<dbReference type="NCBIfam" id="TIGR00482">
    <property type="entry name" value="nicotinate (nicotinamide) nucleotide adenylyltransferase"/>
    <property type="match status" value="1"/>
</dbReference>
<feature type="domain" description="Cytidyltransferase-like" evidence="12">
    <location>
        <begin position="8"/>
        <end position="191"/>
    </location>
</feature>
<keyword evidence="5 11" id="KW-0808">Transferase</keyword>
<gene>
    <name evidence="11 13" type="primary">nadD</name>
    <name evidence="13" type="ORF">K7B09_03765</name>
</gene>
<dbReference type="PANTHER" id="PTHR39321">
    <property type="entry name" value="NICOTINATE-NUCLEOTIDE ADENYLYLTRANSFERASE-RELATED"/>
    <property type="match status" value="1"/>
</dbReference>
<dbReference type="EC" id="2.7.7.18" evidence="11"/>
<dbReference type="HAMAP" id="MF_00244">
    <property type="entry name" value="NaMN_adenylyltr"/>
    <property type="match status" value="1"/>
</dbReference>
<organism evidence="13 14">
    <name type="scientific">Thermomonas beijingensis</name>
    <dbReference type="NCBI Taxonomy" id="2872701"/>
    <lineage>
        <taxon>Bacteria</taxon>
        <taxon>Pseudomonadati</taxon>
        <taxon>Pseudomonadota</taxon>
        <taxon>Gammaproteobacteria</taxon>
        <taxon>Lysobacterales</taxon>
        <taxon>Lysobacteraceae</taxon>
        <taxon>Thermomonas</taxon>
    </lineage>
</organism>
<keyword evidence="4 11" id="KW-0662">Pyridine nucleotide biosynthesis</keyword>
<dbReference type="InterPro" id="IPR004821">
    <property type="entry name" value="Cyt_trans-like"/>
</dbReference>
<dbReference type="SUPFAM" id="SSF52374">
    <property type="entry name" value="Nucleotidylyl transferase"/>
    <property type="match status" value="1"/>
</dbReference>
<evidence type="ECO:0000256" key="4">
    <source>
        <dbReference type="ARBA" id="ARBA00022642"/>
    </source>
</evidence>
<dbReference type="EMBL" id="JAIQDJ010000001">
    <property type="protein sequence ID" value="MBZ4185440.1"/>
    <property type="molecule type" value="Genomic_DNA"/>
</dbReference>
<evidence type="ECO:0000256" key="3">
    <source>
        <dbReference type="ARBA" id="ARBA00009014"/>
    </source>
</evidence>
<evidence type="ECO:0000256" key="7">
    <source>
        <dbReference type="ARBA" id="ARBA00022741"/>
    </source>
</evidence>
<dbReference type="InterPro" id="IPR005248">
    <property type="entry name" value="NadD/NMNAT"/>
</dbReference>
<evidence type="ECO:0000256" key="8">
    <source>
        <dbReference type="ARBA" id="ARBA00022840"/>
    </source>
</evidence>
<dbReference type="CDD" id="cd02165">
    <property type="entry name" value="NMNAT"/>
    <property type="match status" value="1"/>
</dbReference>